<feature type="non-terminal residue" evidence="1">
    <location>
        <position position="1"/>
    </location>
</feature>
<gene>
    <name evidence="1" type="ORF">IPJ38_12870</name>
</gene>
<evidence type="ECO:0000313" key="2">
    <source>
        <dbReference type="Proteomes" id="UP000739411"/>
    </source>
</evidence>
<dbReference type="InterPro" id="IPR051200">
    <property type="entry name" value="Host-pathogen_enzymatic-act"/>
</dbReference>
<dbReference type="PANTHER" id="PTHR47197:SF3">
    <property type="entry name" value="DIHYDRO-HEME D1 DEHYDROGENASE"/>
    <property type="match status" value="1"/>
</dbReference>
<dbReference type="EMBL" id="JADJMS010000026">
    <property type="protein sequence ID" value="MBK7415868.1"/>
    <property type="molecule type" value="Genomic_DNA"/>
</dbReference>
<dbReference type="Pfam" id="PF02239">
    <property type="entry name" value="Cytochrom_D1"/>
    <property type="match status" value="1"/>
</dbReference>
<evidence type="ECO:0000313" key="1">
    <source>
        <dbReference type="EMBL" id="MBK7415868.1"/>
    </source>
</evidence>
<protein>
    <submittedName>
        <fullName evidence="1">Cytochrome C oxidase Cbb3</fullName>
    </submittedName>
</protein>
<sequence length="191" mass="21384">DEVMGASRNDAKAAVSGQVVNLDARKKIADLELPGMPHLGSGISWQWQGKTVMATPNLNEGLISIIDMKTWKTVKQIKTRGPGFFMRSHENSRYAWTDSMMSKEFKDTMQIIDKETLEIVAELKPEPGKTFAHVEFTKDGKYVLASLLENDGALIIYDAATLKEVKRLPMKKPVGKYNVWNKITKSEGTSH</sequence>
<organism evidence="1 2">
    <name type="scientific">Candidatus Dechloromonas phosphorivorans</name>
    <dbReference type="NCBI Taxonomy" id="2899244"/>
    <lineage>
        <taxon>Bacteria</taxon>
        <taxon>Pseudomonadati</taxon>
        <taxon>Pseudomonadota</taxon>
        <taxon>Betaproteobacteria</taxon>
        <taxon>Rhodocyclales</taxon>
        <taxon>Azonexaceae</taxon>
        <taxon>Dechloromonas</taxon>
    </lineage>
</organism>
<comment type="caution">
    <text evidence="1">The sequence shown here is derived from an EMBL/GenBank/DDBJ whole genome shotgun (WGS) entry which is preliminary data.</text>
</comment>
<dbReference type="PANTHER" id="PTHR47197">
    <property type="entry name" value="PROTEIN NIRF"/>
    <property type="match status" value="1"/>
</dbReference>
<dbReference type="AlphaFoldDB" id="A0A935JXW3"/>
<dbReference type="InterPro" id="IPR003143">
    <property type="entry name" value="Cyt_cd1_C_sf"/>
</dbReference>
<dbReference type="Proteomes" id="UP000739411">
    <property type="component" value="Unassembled WGS sequence"/>
</dbReference>
<proteinExistence type="predicted"/>
<accession>A0A935JXW3</accession>
<reference evidence="1 2" key="1">
    <citation type="submission" date="2020-10" db="EMBL/GenBank/DDBJ databases">
        <title>Connecting structure to function with the recovery of over 1000 high-quality activated sludge metagenome-assembled genomes encoding full-length rRNA genes using long-read sequencing.</title>
        <authorList>
            <person name="Singleton C.M."/>
            <person name="Petriglieri F."/>
            <person name="Kristensen J.M."/>
            <person name="Kirkegaard R.H."/>
            <person name="Michaelsen T.Y."/>
            <person name="Andersen M.H."/>
            <person name="Karst S.M."/>
            <person name="Dueholm M.S."/>
            <person name="Nielsen P.H."/>
            <person name="Albertsen M."/>
        </authorList>
    </citation>
    <scope>NUCLEOTIDE SEQUENCE [LARGE SCALE GENOMIC DNA]</scope>
    <source>
        <strain evidence="1">EsbW_18-Q3-R4-48_BATAC.463</strain>
    </source>
</reference>
<dbReference type="Gene3D" id="2.140.10.20">
    <property type="entry name" value="C-terminal (heme d1) domain of cytochrome cd1-nitrite reductase"/>
    <property type="match status" value="1"/>
</dbReference>
<dbReference type="InterPro" id="IPR011048">
    <property type="entry name" value="Haem_d1_sf"/>
</dbReference>
<dbReference type="SUPFAM" id="SSF51004">
    <property type="entry name" value="C-terminal (heme d1) domain of cytochrome cd1-nitrite reductase"/>
    <property type="match status" value="1"/>
</dbReference>
<name>A0A935JXW3_9RHOO</name>